<dbReference type="InParanoid" id="A0A7R8UUE7"/>
<proteinExistence type="predicted"/>
<dbReference type="GO" id="GO:0006606">
    <property type="term" value="P:protein import into nucleus"/>
    <property type="evidence" value="ECO:0007669"/>
    <property type="project" value="TreeGrafter"/>
</dbReference>
<feature type="coiled-coil region" evidence="8">
    <location>
        <begin position="490"/>
        <end position="531"/>
    </location>
</feature>
<dbReference type="InterPro" id="IPR019321">
    <property type="entry name" value="Nucleoporin_Nup88"/>
</dbReference>
<dbReference type="EMBL" id="LR899012">
    <property type="protein sequence ID" value="CAD7087234.1"/>
    <property type="molecule type" value="Genomic_DNA"/>
</dbReference>
<dbReference type="InterPro" id="IPR037700">
    <property type="entry name" value="NUP88/NUP82"/>
</dbReference>
<dbReference type="GO" id="GO:0005643">
    <property type="term" value="C:nuclear pore"/>
    <property type="evidence" value="ECO:0007669"/>
    <property type="project" value="UniProtKB-SubCell"/>
</dbReference>
<dbReference type="FunCoup" id="A0A7R8UUE7">
    <property type="interactions" value="1785"/>
</dbReference>
<dbReference type="AlphaFoldDB" id="A0A7R8UUE7"/>
<gene>
    <name evidence="9" type="ORF">HERILL_LOCUS9954</name>
</gene>
<evidence type="ECO:0000313" key="10">
    <source>
        <dbReference type="Proteomes" id="UP000594454"/>
    </source>
</evidence>
<reference evidence="9 10" key="1">
    <citation type="submission" date="2020-11" db="EMBL/GenBank/DDBJ databases">
        <authorList>
            <person name="Wallbank WR R."/>
            <person name="Pardo Diaz C."/>
            <person name="Kozak K."/>
            <person name="Martin S."/>
            <person name="Jiggins C."/>
            <person name="Moest M."/>
            <person name="Warren A I."/>
            <person name="Generalovic N T."/>
            <person name="Byers J.R.P. K."/>
            <person name="Montejo-Kovacevich G."/>
            <person name="Yen C E."/>
        </authorList>
    </citation>
    <scope>NUCLEOTIDE SEQUENCE [LARGE SCALE GENOMIC DNA]</scope>
</reference>
<evidence type="ECO:0000256" key="4">
    <source>
        <dbReference type="ARBA" id="ARBA00022927"/>
    </source>
</evidence>
<keyword evidence="7" id="KW-0539">Nucleus</keyword>
<protein>
    <recommendedName>
        <fullName evidence="11">Nuclear pore complex protein Nup88</fullName>
    </recommendedName>
</protein>
<evidence type="ECO:0000313" key="9">
    <source>
        <dbReference type="EMBL" id="CAD7087234.1"/>
    </source>
</evidence>
<dbReference type="GO" id="GO:0000055">
    <property type="term" value="P:ribosomal large subunit export from nucleus"/>
    <property type="evidence" value="ECO:0007669"/>
    <property type="project" value="InterPro"/>
</dbReference>
<keyword evidence="3" id="KW-0509">mRNA transport</keyword>
<keyword evidence="2" id="KW-0813">Transport</keyword>
<dbReference type="PANTHER" id="PTHR13257">
    <property type="entry name" value="NUCLEOPORIN NUP84-RELATED"/>
    <property type="match status" value="1"/>
</dbReference>
<evidence type="ECO:0000256" key="2">
    <source>
        <dbReference type="ARBA" id="ARBA00022448"/>
    </source>
</evidence>
<evidence type="ECO:0000256" key="7">
    <source>
        <dbReference type="ARBA" id="ARBA00023242"/>
    </source>
</evidence>
<keyword evidence="8" id="KW-0175">Coiled coil</keyword>
<dbReference type="GO" id="GO:0006406">
    <property type="term" value="P:mRNA export from nucleus"/>
    <property type="evidence" value="ECO:0007669"/>
    <property type="project" value="TreeGrafter"/>
</dbReference>
<accession>A0A7R8UUE7</accession>
<name>A0A7R8UUE7_HERIL</name>
<evidence type="ECO:0000256" key="6">
    <source>
        <dbReference type="ARBA" id="ARBA00023132"/>
    </source>
</evidence>
<keyword evidence="5" id="KW-0811">Translocation</keyword>
<dbReference type="Pfam" id="PF10168">
    <property type="entry name" value="Nup88"/>
    <property type="match status" value="1"/>
</dbReference>
<dbReference type="PANTHER" id="PTHR13257:SF0">
    <property type="entry name" value="NUCLEAR PORE COMPLEX PROTEIN NUP88"/>
    <property type="match status" value="1"/>
</dbReference>
<evidence type="ECO:0008006" key="11">
    <source>
        <dbReference type="Google" id="ProtNLM"/>
    </source>
</evidence>
<keyword evidence="4" id="KW-0653">Protein transport</keyword>
<sequence length="641" mass="71192">MCRVSGSQNVDEQFFLNNSPLELLQIRWHPASPTGTHILALISDNTIRVYDESTLKHVWRVGPVPSIPILPVANVVVASTGTTSSTVQSPAPSSSTTTAFSHVPLLSSLGETAVDFDIAPPRVVSLGNDNVKDSRIINATTYVIDSPNDSINNNISKSSRTEGRLGTKKVPALSDKVEWPIVILRGNGNIYVLCAGIDTSKPHLQGPLTMLPQVTDNYGVDSCALVVIPSLPPTLVIAESNGKLHNGLLLEAETAEESFQEVDSSLVMYPSEWSVNILETVQLELGLPDMNKNKSQSCPIHLKRDVVNEIRFFAYHNTGLHVITLNFIKQLQNYVESENSSLTSLNTASQAEYLICTKALATGKINPVLGFTLFQMPSGIVTLLGSGQVLSLNLVSDPSLLPSWDLANTNNSPQKHTSDLPIQKIMSESFVTHIRNILKSSVTQPILSLDKSSEPGAQEAHALLQQAVQVLKDQYFSRHEKARVEILKRVNILKRLKEQQQKEVSLLEMEKEKIRHNAEQLAEKYEDICDKQQVITRKCQELVNKANLFLPNNTVGDRDFIENVERINEATKRMQAAIEQAKKKINTQRLHINKFMQTGEQKKIELPPKQEKTIKEILSQITVEIDSQIKEIKRVNNIVNL</sequence>
<dbReference type="GO" id="GO:0017056">
    <property type="term" value="F:structural constituent of nuclear pore"/>
    <property type="evidence" value="ECO:0007669"/>
    <property type="project" value="InterPro"/>
</dbReference>
<evidence type="ECO:0000256" key="1">
    <source>
        <dbReference type="ARBA" id="ARBA00004567"/>
    </source>
</evidence>
<evidence type="ECO:0000256" key="5">
    <source>
        <dbReference type="ARBA" id="ARBA00023010"/>
    </source>
</evidence>
<dbReference type="GO" id="GO:0000056">
    <property type="term" value="P:ribosomal small subunit export from nucleus"/>
    <property type="evidence" value="ECO:0007669"/>
    <property type="project" value="InterPro"/>
</dbReference>
<dbReference type="OrthoDB" id="341482at2759"/>
<dbReference type="Proteomes" id="UP000594454">
    <property type="component" value="Chromosome 4"/>
</dbReference>
<evidence type="ECO:0000256" key="3">
    <source>
        <dbReference type="ARBA" id="ARBA00022816"/>
    </source>
</evidence>
<organism evidence="9 10">
    <name type="scientific">Hermetia illucens</name>
    <name type="common">Black soldier fly</name>
    <dbReference type="NCBI Taxonomy" id="343691"/>
    <lineage>
        <taxon>Eukaryota</taxon>
        <taxon>Metazoa</taxon>
        <taxon>Ecdysozoa</taxon>
        <taxon>Arthropoda</taxon>
        <taxon>Hexapoda</taxon>
        <taxon>Insecta</taxon>
        <taxon>Pterygota</taxon>
        <taxon>Neoptera</taxon>
        <taxon>Endopterygota</taxon>
        <taxon>Diptera</taxon>
        <taxon>Brachycera</taxon>
        <taxon>Stratiomyomorpha</taxon>
        <taxon>Stratiomyidae</taxon>
        <taxon>Hermetiinae</taxon>
        <taxon>Hermetia</taxon>
    </lineage>
</organism>
<evidence type="ECO:0000256" key="8">
    <source>
        <dbReference type="SAM" id="Coils"/>
    </source>
</evidence>
<keyword evidence="6" id="KW-0906">Nuclear pore complex</keyword>
<comment type="subcellular location">
    <subcellularLocation>
        <location evidence="1">Nucleus</location>
        <location evidence="1">Nuclear pore complex</location>
    </subcellularLocation>
</comment>
<keyword evidence="10" id="KW-1185">Reference proteome</keyword>